<dbReference type="EMBL" id="JAZIBG010000058">
    <property type="protein sequence ID" value="MEF7617546.1"/>
    <property type="molecule type" value="Genomic_DNA"/>
</dbReference>
<dbReference type="RefSeq" id="WP_332293309.1">
    <property type="nucleotide sequence ID" value="NZ_JAZIBG010000058.1"/>
</dbReference>
<dbReference type="Proteomes" id="UP001336250">
    <property type="component" value="Unassembled WGS sequence"/>
</dbReference>
<dbReference type="AlphaFoldDB" id="A0AAW9QCG6"/>
<evidence type="ECO:0000313" key="1">
    <source>
        <dbReference type="EMBL" id="MEF7617546.1"/>
    </source>
</evidence>
<sequence length="66" mass="7088">MHRADEGQRVRRGAFGGVHDAVGVGAETEMIKPGQGDDLPLISRKKIKQLGKDVPPELAGCNCFTE</sequence>
<reference evidence="1 2" key="1">
    <citation type="submission" date="2024-02" db="EMBL/GenBank/DDBJ databases">
        <title>Genome sequence of Aquincola sp. MAHUQ-54.</title>
        <authorList>
            <person name="Huq M.A."/>
        </authorList>
    </citation>
    <scope>NUCLEOTIDE SEQUENCE [LARGE SCALE GENOMIC DNA]</scope>
    <source>
        <strain evidence="1 2">MAHUQ-54</strain>
    </source>
</reference>
<proteinExistence type="predicted"/>
<protein>
    <submittedName>
        <fullName evidence="1">Uncharacterized protein</fullName>
    </submittedName>
</protein>
<accession>A0AAW9QCG6</accession>
<organism evidence="1 2">
    <name type="scientific">Aquincola agrisoli</name>
    <dbReference type="NCBI Taxonomy" id="3119538"/>
    <lineage>
        <taxon>Bacteria</taxon>
        <taxon>Pseudomonadati</taxon>
        <taxon>Pseudomonadota</taxon>
        <taxon>Betaproteobacteria</taxon>
        <taxon>Burkholderiales</taxon>
        <taxon>Sphaerotilaceae</taxon>
        <taxon>Aquincola</taxon>
    </lineage>
</organism>
<gene>
    <name evidence="1" type="ORF">V4F39_26790</name>
</gene>
<name>A0AAW9QCG6_9BURK</name>
<evidence type="ECO:0000313" key="2">
    <source>
        <dbReference type="Proteomes" id="UP001336250"/>
    </source>
</evidence>
<comment type="caution">
    <text evidence="1">The sequence shown here is derived from an EMBL/GenBank/DDBJ whole genome shotgun (WGS) entry which is preliminary data.</text>
</comment>
<keyword evidence="2" id="KW-1185">Reference proteome</keyword>